<name>A0AAV3P6D2_LITER</name>
<dbReference type="Proteomes" id="UP001454036">
    <property type="component" value="Unassembled WGS sequence"/>
</dbReference>
<reference evidence="3 4" key="1">
    <citation type="submission" date="2024-01" db="EMBL/GenBank/DDBJ databases">
        <title>The complete chloroplast genome sequence of Lithospermum erythrorhizon: insights into the phylogenetic relationship among Boraginaceae species and the maternal lineages of purple gromwells.</title>
        <authorList>
            <person name="Okada T."/>
            <person name="Watanabe K."/>
        </authorList>
    </citation>
    <scope>NUCLEOTIDE SEQUENCE [LARGE SCALE GENOMIC DNA]</scope>
</reference>
<evidence type="ECO:0000259" key="2">
    <source>
        <dbReference type="Pfam" id="PF03033"/>
    </source>
</evidence>
<dbReference type="PANTHER" id="PTHR48050">
    <property type="entry name" value="STEROL 3-BETA-GLUCOSYLTRANSFERASE"/>
    <property type="match status" value="1"/>
</dbReference>
<evidence type="ECO:0000313" key="4">
    <source>
        <dbReference type="Proteomes" id="UP001454036"/>
    </source>
</evidence>
<feature type="domain" description="Glycosyltransferase family 28 N-terminal" evidence="2">
    <location>
        <begin position="167"/>
        <end position="285"/>
    </location>
</feature>
<evidence type="ECO:0000256" key="1">
    <source>
        <dbReference type="SAM" id="MobiDB-lite"/>
    </source>
</evidence>
<dbReference type="GO" id="GO:0016758">
    <property type="term" value="F:hexosyltransferase activity"/>
    <property type="evidence" value="ECO:0007669"/>
    <property type="project" value="InterPro"/>
</dbReference>
<proteinExistence type="predicted"/>
<dbReference type="InterPro" id="IPR050426">
    <property type="entry name" value="Glycosyltransferase_28"/>
</dbReference>
<dbReference type="PANTHER" id="PTHR48050:SF2">
    <property type="entry name" value="STEROL 3-BETA-GLUCOSYLTRANSFERASE UGT80A2-LIKE"/>
    <property type="match status" value="1"/>
</dbReference>
<dbReference type="Pfam" id="PF03033">
    <property type="entry name" value="Glyco_transf_28"/>
    <property type="match status" value="1"/>
</dbReference>
<dbReference type="Gene3D" id="3.40.50.2000">
    <property type="entry name" value="Glycogen Phosphorylase B"/>
    <property type="match status" value="1"/>
</dbReference>
<protein>
    <submittedName>
        <fullName evidence="3">Glycosyltransferase</fullName>
    </submittedName>
</protein>
<keyword evidence="4" id="KW-1185">Reference proteome</keyword>
<dbReference type="InterPro" id="IPR004276">
    <property type="entry name" value="GlycoTrans_28_N"/>
</dbReference>
<gene>
    <name evidence="3" type="ORF">LIER_05745</name>
</gene>
<dbReference type="GO" id="GO:0005975">
    <property type="term" value="P:carbohydrate metabolic process"/>
    <property type="evidence" value="ECO:0007669"/>
    <property type="project" value="InterPro"/>
</dbReference>
<dbReference type="AlphaFoldDB" id="A0AAV3P6D2"/>
<comment type="caution">
    <text evidence="3">The sequence shown here is derived from an EMBL/GenBank/DDBJ whole genome shotgun (WGS) entry which is preliminary data.</text>
</comment>
<accession>A0AAV3P6D2</accession>
<organism evidence="3 4">
    <name type="scientific">Lithospermum erythrorhizon</name>
    <name type="common">Purple gromwell</name>
    <name type="synonym">Lithospermum officinale var. erythrorhizon</name>
    <dbReference type="NCBI Taxonomy" id="34254"/>
    <lineage>
        <taxon>Eukaryota</taxon>
        <taxon>Viridiplantae</taxon>
        <taxon>Streptophyta</taxon>
        <taxon>Embryophyta</taxon>
        <taxon>Tracheophyta</taxon>
        <taxon>Spermatophyta</taxon>
        <taxon>Magnoliopsida</taxon>
        <taxon>eudicotyledons</taxon>
        <taxon>Gunneridae</taxon>
        <taxon>Pentapetalae</taxon>
        <taxon>asterids</taxon>
        <taxon>lamiids</taxon>
        <taxon>Boraginales</taxon>
        <taxon>Boraginaceae</taxon>
        <taxon>Boraginoideae</taxon>
        <taxon>Lithospermeae</taxon>
        <taxon>Lithospermum</taxon>
    </lineage>
</organism>
<feature type="region of interest" description="Disordered" evidence="1">
    <location>
        <begin position="30"/>
        <end position="87"/>
    </location>
</feature>
<dbReference type="SUPFAM" id="SSF53756">
    <property type="entry name" value="UDP-Glycosyltransferase/glycogen phosphorylase"/>
    <property type="match status" value="1"/>
</dbReference>
<dbReference type="EMBL" id="BAABME010000803">
    <property type="protein sequence ID" value="GAA0145578.1"/>
    <property type="molecule type" value="Genomic_DNA"/>
</dbReference>
<sequence>MAQSSLVNDLNGRCSRTSSDVSVNYEIQIEENGGKSNGTEPKLANDIDDSGSISDERNIPGETTAETSRGDEAGPASSQITKSEKHRKDNAFGMLAATFFDDKRSLRKRLKLLQRLVNVREDGSVQFDVPGDIKPRSLDFGTGVVYNGATDEGPGDVDVHNFPPLQIVMLIVGTRGDVQPFVAIGKRLQEYGHRVRLATHSNFKDFVLSSGLEFYPLGGDPKVLAGYMVKNKGFLPSGPSDIHIQRNQIKEIIFSLHDACVKPDPESGIPFEVDAIITNPPAYGKMLMLTNPAQFASVKAFIDLSFDFLNSRPFPGQIFENFVDNIEVSLTWVMHILAYEADCKCNVWSCV</sequence>
<evidence type="ECO:0000313" key="3">
    <source>
        <dbReference type="EMBL" id="GAA0145578.1"/>
    </source>
</evidence>